<dbReference type="NCBIfam" id="TIGR00675">
    <property type="entry name" value="dcm"/>
    <property type="match status" value="1"/>
</dbReference>
<dbReference type="Gene3D" id="3.40.50.150">
    <property type="entry name" value="Vaccinia Virus protein VP39"/>
    <property type="match status" value="1"/>
</dbReference>
<evidence type="ECO:0000256" key="2">
    <source>
        <dbReference type="ARBA" id="ARBA00022679"/>
    </source>
</evidence>
<gene>
    <name evidence="8" type="ORF">RO1_23890</name>
</gene>
<dbReference type="PANTHER" id="PTHR10629:SF52">
    <property type="entry name" value="DNA (CYTOSINE-5)-METHYLTRANSFERASE 1"/>
    <property type="match status" value="1"/>
</dbReference>
<dbReference type="PANTHER" id="PTHR10629">
    <property type="entry name" value="CYTOSINE-SPECIFIC METHYLTRANSFERASE"/>
    <property type="match status" value="1"/>
</dbReference>
<evidence type="ECO:0000256" key="1">
    <source>
        <dbReference type="ARBA" id="ARBA00022603"/>
    </source>
</evidence>
<keyword evidence="2 5" id="KW-0808">Transferase</keyword>
<dbReference type="Gene3D" id="3.90.120.10">
    <property type="entry name" value="DNA Methylase, subunit A, domain 2"/>
    <property type="match status" value="1"/>
</dbReference>
<dbReference type="REBASE" id="32051">
    <property type="entry name" value="M1.Rin6ORF23890P"/>
</dbReference>
<evidence type="ECO:0000256" key="7">
    <source>
        <dbReference type="RuleBase" id="RU000417"/>
    </source>
</evidence>
<dbReference type="SUPFAM" id="SSF53335">
    <property type="entry name" value="S-adenosyl-L-methionine-dependent methyltransferases"/>
    <property type="match status" value="1"/>
</dbReference>
<accession>D4KZT7</accession>
<dbReference type="EMBL" id="FP929050">
    <property type="protein sequence ID" value="CBL12877.1"/>
    <property type="molecule type" value="Genomic_DNA"/>
</dbReference>
<dbReference type="PATRIC" id="fig|718255.3.peg.3546"/>
<dbReference type="GO" id="GO:0044027">
    <property type="term" value="P:negative regulation of gene expression via chromosomal CpG island methylation"/>
    <property type="evidence" value="ECO:0007669"/>
    <property type="project" value="TreeGrafter"/>
</dbReference>
<dbReference type="PRINTS" id="PR00105">
    <property type="entry name" value="C5METTRFRASE"/>
</dbReference>
<dbReference type="GO" id="GO:0003886">
    <property type="term" value="F:DNA (cytosine-5-)-methyltransferase activity"/>
    <property type="evidence" value="ECO:0007669"/>
    <property type="project" value="UniProtKB-EC"/>
</dbReference>
<proteinExistence type="inferred from homology"/>
<dbReference type="InterPro" id="IPR029063">
    <property type="entry name" value="SAM-dependent_MTases_sf"/>
</dbReference>
<dbReference type="AlphaFoldDB" id="D4KZT7"/>
<dbReference type="PROSITE" id="PS00095">
    <property type="entry name" value="C5_MTASE_2"/>
    <property type="match status" value="1"/>
</dbReference>
<evidence type="ECO:0000256" key="4">
    <source>
        <dbReference type="ARBA" id="ARBA00022747"/>
    </source>
</evidence>
<comment type="catalytic activity">
    <reaction evidence="7">
        <text>a 2'-deoxycytidine in DNA + S-adenosyl-L-methionine = a 5-methyl-2'-deoxycytidine in DNA + S-adenosyl-L-homocysteine + H(+)</text>
        <dbReference type="Rhea" id="RHEA:13681"/>
        <dbReference type="Rhea" id="RHEA-COMP:11369"/>
        <dbReference type="Rhea" id="RHEA-COMP:11370"/>
        <dbReference type="ChEBI" id="CHEBI:15378"/>
        <dbReference type="ChEBI" id="CHEBI:57856"/>
        <dbReference type="ChEBI" id="CHEBI:59789"/>
        <dbReference type="ChEBI" id="CHEBI:85452"/>
        <dbReference type="ChEBI" id="CHEBI:85454"/>
        <dbReference type="EC" id="2.1.1.37"/>
    </reaction>
</comment>
<dbReference type="InterPro" id="IPR031303">
    <property type="entry name" value="C5_meth_CS"/>
</dbReference>
<dbReference type="PROSITE" id="PS51679">
    <property type="entry name" value="SAM_MT_C5"/>
    <property type="match status" value="1"/>
</dbReference>
<dbReference type="HOGENOM" id="CLU_006958_2_0_9"/>
<feature type="active site" evidence="5">
    <location>
        <position position="85"/>
    </location>
</feature>
<dbReference type="PROSITE" id="PS00094">
    <property type="entry name" value="C5_MTASE_1"/>
    <property type="match status" value="1"/>
</dbReference>
<evidence type="ECO:0000313" key="8">
    <source>
        <dbReference type="EMBL" id="CBL12877.1"/>
    </source>
</evidence>
<evidence type="ECO:0000313" key="9">
    <source>
        <dbReference type="Proteomes" id="UP000008953"/>
    </source>
</evidence>
<organism evidence="8 9">
    <name type="scientific">Roseburia intestinalis XB6B4</name>
    <dbReference type="NCBI Taxonomy" id="718255"/>
    <lineage>
        <taxon>Bacteria</taxon>
        <taxon>Bacillati</taxon>
        <taxon>Bacillota</taxon>
        <taxon>Clostridia</taxon>
        <taxon>Lachnospirales</taxon>
        <taxon>Lachnospiraceae</taxon>
        <taxon>Roseburia</taxon>
    </lineage>
</organism>
<name>D4KZT7_9FIRM</name>
<keyword evidence="3 5" id="KW-0949">S-adenosyl-L-methionine</keyword>
<dbReference type="InterPro" id="IPR018117">
    <property type="entry name" value="C5_DNA_meth_AS"/>
</dbReference>
<dbReference type="InterPro" id="IPR001525">
    <property type="entry name" value="C5_MeTfrase"/>
</dbReference>
<dbReference type="Pfam" id="PF00145">
    <property type="entry name" value="DNA_methylase"/>
    <property type="match status" value="1"/>
</dbReference>
<reference evidence="8 9" key="1">
    <citation type="submission" date="2010-03" db="EMBL/GenBank/DDBJ databases">
        <title>The genome sequence of Roseburia intestinalis XB6B4.</title>
        <authorList>
            <consortium name="metaHIT consortium -- http://www.metahit.eu/"/>
            <person name="Pajon A."/>
            <person name="Turner K."/>
            <person name="Parkhill J."/>
            <person name="Bernalier A."/>
        </authorList>
    </citation>
    <scope>NUCLEOTIDE SEQUENCE [LARGE SCALE GENOMIC DNA]</scope>
    <source>
        <strain evidence="8 9">XB6B4</strain>
    </source>
</reference>
<dbReference type="GO" id="GO:0003677">
    <property type="term" value="F:DNA binding"/>
    <property type="evidence" value="ECO:0007669"/>
    <property type="project" value="TreeGrafter"/>
</dbReference>
<dbReference type="RefSeq" id="WP_015521351.1">
    <property type="nucleotide sequence ID" value="NC_021012.1"/>
</dbReference>
<evidence type="ECO:0000256" key="6">
    <source>
        <dbReference type="RuleBase" id="RU000416"/>
    </source>
</evidence>
<dbReference type="InterPro" id="IPR050390">
    <property type="entry name" value="C5-Methyltransferase"/>
</dbReference>
<protein>
    <recommendedName>
        <fullName evidence="7">Cytosine-specific methyltransferase</fullName>
        <ecNumber evidence="7">2.1.1.37</ecNumber>
    </recommendedName>
</protein>
<dbReference type="EC" id="2.1.1.37" evidence="7"/>
<keyword evidence="4" id="KW-0680">Restriction system</keyword>
<evidence type="ECO:0000256" key="5">
    <source>
        <dbReference type="PROSITE-ProRule" id="PRU01016"/>
    </source>
</evidence>
<comment type="similarity">
    <text evidence="5 6">Belongs to the class I-like SAM-binding methyltransferase superfamily. C5-methyltransferase family.</text>
</comment>
<dbReference type="KEGG" id="rix:RO1_23890"/>
<sequence length="366" mass="41617">MSKKFTCVDLFSGAGGLSRGFYDAGYDVVLGVDFDEAALKTFRENHGNAEAMKLDLFNHDNINVIVDFLRERDIKLDVLVGGPPCQGFSIAGPRDMNDKRNSLYLAMVELADRIKPQAVVLENVPGMLQTNGGIGARRIVEDFKKIGYVMIPKLLYAPDYGIPQMRKRVFFVGLRDGKTKFEFPEPVVDKEHYVTCEEAIGDLPSLQTEKGEIIYGEEIQDYTMKPANSYQRKMRSNSGKVLNHIGSIPIEKTRKMISLVPEGKNYKALPEEYQGIYKYHEALTRYHSKKPSNTINTGHRSHFHYKWNRIPTVRESARLQSFPDDFIFYGNKSQQYRQVGNAVPPMLGQVVAEKLKQYLKGQDDVE</sequence>
<dbReference type="Proteomes" id="UP000008953">
    <property type="component" value="Chromosome"/>
</dbReference>
<dbReference type="GO" id="GO:0009307">
    <property type="term" value="P:DNA restriction-modification system"/>
    <property type="evidence" value="ECO:0007669"/>
    <property type="project" value="UniProtKB-KW"/>
</dbReference>
<keyword evidence="1 5" id="KW-0489">Methyltransferase</keyword>
<evidence type="ECO:0000256" key="3">
    <source>
        <dbReference type="ARBA" id="ARBA00022691"/>
    </source>
</evidence>
<reference evidence="8 9" key="2">
    <citation type="submission" date="2010-03" db="EMBL/GenBank/DDBJ databases">
        <authorList>
            <person name="Pajon A."/>
        </authorList>
    </citation>
    <scope>NUCLEOTIDE SEQUENCE [LARGE SCALE GENOMIC DNA]</scope>
    <source>
        <strain evidence="8 9">XB6B4</strain>
    </source>
</reference>
<dbReference type="GO" id="GO:0032259">
    <property type="term" value="P:methylation"/>
    <property type="evidence" value="ECO:0007669"/>
    <property type="project" value="UniProtKB-KW"/>
</dbReference>